<evidence type="ECO:0000256" key="3">
    <source>
        <dbReference type="ARBA" id="ARBA00023163"/>
    </source>
</evidence>
<dbReference type="InterPro" id="IPR009057">
    <property type="entry name" value="Homeodomain-like_sf"/>
</dbReference>
<dbReference type="OrthoDB" id="5582699at2"/>
<evidence type="ECO:0000259" key="4">
    <source>
        <dbReference type="PROSITE" id="PS01124"/>
    </source>
</evidence>
<dbReference type="EMBL" id="FRDA01000007">
    <property type="protein sequence ID" value="SHN09389.1"/>
    <property type="molecule type" value="Genomic_DNA"/>
</dbReference>
<dbReference type="Proteomes" id="UP000183983">
    <property type="component" value="Unassembled WGS sequence"/>
</dbReference>
<dbReference type="Pfam" id="PF12833">
    <property type="entry name" value="HTH_18"/>
    <property type="match status" value="1"/>
</dbReference>
<keyword evidence="3" id="KW-0804">Transcription</keyword>
<proteinExistence type="predicted"/>
<dbReference type="PANTHER" id="PTHR47894:SF1">
    <property type="entry name" value="HTH-TYPE TRANSCRIPTIONAL REGULATOR VQSM"/>
    <property type="match status" value="1"/>
</dbReference>
<gene>
    <name evidence="5" type="ORF">SAMN05216593_107188</name>
</gene>
<dbReference type="InterPro" id="IPR032687">
    <property type="entry name" value="AraC-type_N"/>
</dbReference>
<dbReference type="PROSITE" id="PS01124">
    <property type="entry name" value="HTH_ARAC_FAMILY_2"/>
    <property type="match status" value="1"/>
</dbReference>
<evidence type="ECO:0000313" key="5">
    <source>
        <dbReference type="EMBL" id="SHN09389.1"/>
    </source>
</evidence>
<dbReference type="PANTHER" id="PTHR47894">
    <property type="entry name" value="HTH-TYPE TRANSCRIPTIONAL REGULATOR GADX"/>
    <property type="match status" value="1"/>
</dbReference>
<reference evidence="5 6" key="1">
    <citation type="submission" date="2016-11" db="EMBL/GenBank/DDBJ databases">
        <authorList>
            <person name="Jaros S."/>
            <person name="Januszkiewicz K."/>
            <person name="Wedrychowicz H."/>
        </authorList>
    </citation>
    <scope>NUCLEOTIDE SEQUENCE [LARGE SCALE GENOMIC DNA]</scope>
    <source>
        <strain evidence="5 6">LMG 26898</strain>
    </source>
</reference>
<dbReference type="GO" id="GO:0003700">
    <property type="term" value="F:DNA-binding transcription factor activity"/>
    <property type="evidence" value="ECO:0007669"/>
    <property type="project" value="InterPro"/>
</dbReference>
<name>A0A1M7NYX4_9PSED</name>
<evidence type="ECO:0000313" key="6">
    <source>
        <dbReference type="Proteomes" id="UP000183983"/>
    </source>
</evidence>
<dbReference type="InterPro" id="IPR018060">
    <property type="entry name" value="HTH_AraC"/>
</dbReference>
<keyword evidence="1" id="KW-0805">Transcription regulation</keyword>
<dbReference type="Gene3D" id="1.10.10.60">
    <property type="entry name" value="Homeodomain-like"/>
    <property type="match status" value="1"/>
</dbReference>
<sequence>MNSLALSGFRSIATAISEAGADFDALLNELAGPAELDLYHKDRVSLALAYQIINVAVERTGNPDLGLDAYAHLHVGILGGCGYPIITSPDLGTALERLTKYFPLLMSGGDIVLEVDELGLKITGVEEVIFDAPVPRGFIDACASLLLGLLHWLVPQENIMPLRVELPYPEPANTVRLKERFGHQLVFGSPHVSLTFAAKVLDLKLITANRALEAIHCEYADAQLYEQLKHSHTAQVSRLLFESMTRGVSLSLEGVAVQLGTSRRRVQNMLEKGGTNFSALRDECRQELARNLLLHSPRSVQHIATTLGFYEPSGFHKACLRWFGITPGQFRDQRVQPAP</sequence>
<dbReference type="GO" id="GO:0005829">
    <property type="term" value="C:cytosol"/>
    <property type="evidence" value="ECO:0007669"/>
    <property type="project" value="TreeGrafter"/>
</dbReference>
<dbReference type="GO" id="GO:0000976">
    <property type="term" value="F:transcription cis-regulatory region binding"/>
    <property type="evidence" value="ECO:0007669"/>
    <property type="project" value="TreeGrafter"/>
</dbReference>
<evidence type="ECO:0000256" key="2">
    <source>
        <dbReference type="ARBA" id="ARBA00023125"/>
    </source>
</evidence>
<accession>A0A1M7NYX4</accession>
<evidence type="ECO:0000256" key="1">
    <source>
        <dbReference type="ARBA" id="ARBA00023015"/>
    </source>
</evidence>
<dbReference type="RefSeq" id="WP_073168011.1">
    <property type="nucleotide sequence ID" value="NZ_FRDA01000007.1"/>
</dbReference>
<protein>
    <submittedName>
        <fullName evidence="5">AraC-type DNA-binding protein</fullName>
    </submittedName>
</protein>
<dbReference type="AlphaFoldDB" id="A0A1M7NYX4"/>
<dbReference type="STRING" id="1190415.SAMN05216593_107188"/>
<dbReference type="Pfam" id="PF12625">
    <property type="entry name" value="Arabinose_bd"/>
    <property type="match status" value="1"/>
</dbReference>
<feature type="domain" description="HTH araC/xylS-type" evidence="4">
    <location>
        <begin position="234"/>
        <end position="333"/>
    </location>
</feature>
<keyword evidence="2 5" id="KW-0238">DNA-binding</keyword>
<organism evidence="5 6">
    <name type="scientific">Pseudomonas asturiensis</name>
    <dbReference type="NCBI Taxonomy" id="1190415"/>
    <lineage>
        <taxon>Bacteria</taxon>
        <taxon>Pseudomonadati</taxon>
        <taxon>Pseudomonadota</taxon>
        <taxon>Gammaproteobacteria</taxon>
        <taxon>Pseudomonadales</taxon>
        <taxon>Pseudomonadaceae</taxon>
        <taxon>Pseudomonas</taxon>
    </lineage>
</organism>
<dbReference type="SUPFAM" id="SSF46689">
    <property type="entry name" value="Homeodomain-like"/>
    <property type="match status" value="1"/>
</dbReference>
<dbReference type="SMART" id="SM00342">
    <property type="entry name" value="HTH_ARAC"/>
    <property type="match status" value="1"/>
</dbReference>